<dbReference type="EMBL" id="JTDE01000345">
    <property type="protein sequence ID" value="KAF7261527.1"/>
    <property type="molecule type" value="Genomic_DNA"/>
</dbReference>
<dbReference type="Proteomes" id="UP000822476">
    <property type="component" value="Unassembled WGS sequence"/>
</dbReference>
<sequence length="89" mass="9505">MKKLSLESLHKSLEESNEESCSRDLGKTTASNIPSLLCMVNPAAKESEAKPFAVKLLSQVGQLGHLIDLTRSERIPSGGNASYQFASAG</sequence>
<feature type="region of interest" description="Disordered" evidence="1">
    <location>
        <begin position="1"/>
        <end position="29"/>
    </location>
</feature>
<dbReference type="AlphaFoldDB" id="A0A8S9ZC98"/>
<protein>
    <submittedName>
        <fullName evidence="2">Uncharacterized protein</fullName>
    </submittedName>
</protein>
<feature type="compositionally biased region" description="Basic and acidic residues" evidence="1">
    <location>
        <begin position="1"/>
        <end position="26"/>
    </location>
</feature>
<gene>
    <name evidence="2" type="ORF">EG68_01050</name>
</gene>
<evidence type="ECO:0000256" key="1">
    <source>
        <dbReference type="SAM" id="MobiDB-lite"/>
    </source>
</evidence>
<accession>A0A8S9ZC98</accession>
<evidence type="ECO:0000313" key="3">
    <source>
        <dbReference type="Proteomes" id="UP000822476"/>
    </source>
</evidence>
<evidence type="ECO:0000313" key="2">
    <source>
        <dbReference type="EMBL" id="KAF7261527.1"/>
    </source>
</evidence>
<organism evidence="2 3">
    <name type="scientific">Paragonimus skrjabini miyazakii</name>
    <dbReference type="NCBI Taxonomy" id="59628"/>
    <lineage>
        <taxon>Eukaryota</taxon>
        <taxon>Metazoa</taxon>
        <taxon>Spiralia</taxon>
        <taxon>Lophotrochozoa</taxon>
        <taxon>Platyhelminthes</taxon>
        <taxon>Trematoda</taxon>
        <taxon>Digenea</taxon>
        <taxon>Plagiorchiida</taxon>
        <taxon>Troglotremata</taxon>
        <taxon>Troglotrematidae</taxon>
        <taxon>Paragonimus</taxon>
    </lineage>
</organism>
<name>A0A8S9ZC98_9TREM</name>
<proteinExistence type="predicted"/>
<comment type="caution">
    <text evidence="2">The sequence shown here is derived from an EMBL/GenBank/DDBJ whole genome shotgun (WGS) entry which is preliminary data.</text>
</comment>
<keyword evidence="3" id="KW-1185">Reference proteome</keyword>
<reference evidence="2" key="1">
    <citation type="submission" date="2019-07" db="EMBL/GenBank/DDBJ databases">
        <title>Annotation for the trematode Paragonimus miyazaki's.</title>
        <authorList>
            <person name="Choi Y.-J."/>
        </authorList>
    </citation>
    <scope>NUCLEOTIDE SEQUENCE</scope>
    <source>
        <strain evidence="2">Japan</strain>
    </source>
</reference>